<comment type="subcellular location">
    <subcellularLocation>
        <location evidence="1">Membrane</location>
        <topology evidence="1">Multi-pass membrane protein</topology>
    </subcellularLocation>
</comment>
<sequence length="222" mass="24851">MDKPESDSPHTLANLNDIENRTDSTHAEEVEINILKPTNSSLPEIDKEESRVPPLAKPEYDEEDVDTPAVISVDSDDDHDLEHHSLLYPDRNGDVIDLADRASGFPYAPGFGPNILNGTLANPNSESIPDVNLYQHKKTVAQGMMDLALFSANANQLRYVLESSSHPFYYPGLVLISLSLIFQFCISYRRYIMSLVLGNSGHSHINTTRLDSFTSEFMYIHI</sequence>
<dbReference type="InterPro" id="IPR007007">
    <property type="entry name" value="Ninjurin"/>
</dbReference>
<feature type="transmembrane region" description="Helical" evidence="8">
    <location>
        <begin position="168"/>
        <end position="186"/>
    </location>
</feature>
<evidence type="ECO:0000256" key="8">
    <source>
        <dbReference type="SAM" id="Phobius"/>
    </source>
</evidence>
<feature type="compositionally biased region" description="Basic and acidic residues" evidence="7">
    <location>
        <begin position="18"/>
        <end position="29"/>
    </location>
</feature>
<dbReference type="EMBL" id="JASPKY010001431">
    <property type="protein sequence ID" value="KAK9674879.1"/>
    <property type="molecule type" value="Genomic_DNA"/>
</dbReference>
<name>A0AAW1HFE8_POPJA</name>
<comment type="caution">
    <text evidence="9">The sequence shown here is derived from an EMBL/GenBank/DDBJ whole genome shotgun (WGS) entry which is preliminary data.</text>
</comment>
<feature type="region of interest" description="Disordered" evidence="7">
    <location>
        <begin position="1"/>
        <end position="65"/>
    </location>
</feature>
<evidence type="ECO:0000256" key="5">
    <source>
        <dbReference type="ARBA" id="ARBA00022989"/>
    </source>
</evidence>
<dbReference type="PANTHER" id="PTHR12316:SF20">
    <property type="entry name" value="NINJURIN-A"/>
    <property type="match status" value="1"/>
</dbReference>
<keyword evidence="5 8" id="KW-1133">Transmembrane helix</keyword>
<keyword evidence="4" id="KW-0130">Cell adhesion</keyword>
<reference evidence="9 10" key="1">
    <citation type="journal article" date="2024" name="BMC Genomics">
        <title>De novo assembly and annotation of Popillia japonica's genome with initial clues to its potential as an invasive pest.</title>
        <authorList>
            <person name="Cucini C."/>
            <person name="Boschi S."/>
            <person name="Funari R."/>
            <person name="Cardaioli E."/>
            <person name="Iannotti N."/>
            <person name="Marturano G."/>
            <person name="Paoli F."/>
            <person name="Bruttini M."/>
            <person name="Carapelli A."/>
            <person name="Frati F."/>
            <person name="Nardi F."/>
        </authorList>
    </citation>
    <scope>NUCLEOTIDE SEQUENCE [LARGE SCALE GENOMIC DNA]</scope>
    <source>
        <strain evidence="9">DMR45628</strain>
    </source>
</reference>
<evidence type="ECO:0000256" key="1">
    <source>
        <dbReference type="ARBA" id="ARBA00004141"/>
    </source>
</evidence>
<dbReference type="Pfam" id="PF04923">
    <property type="entry name" value="Ninjurin"/>
    <property type="match status" value="1"/>
</dbReference>
<evidence type="ECO:0000313" key="9">
    <source>
        <dbReference type="EMBL" id="KAK9674879.1"/>
    </source>
</evidence>
<evidence type="ECO:0000256" key="2">
    <source>
        <dbReference type="ARBA" id="ARBA00008141"/>
    </source>
</evidence>
<keyword evidence="3 8" id="KW-0812">Transmembrane</keyword>
<evidence type="ECO:0000256" key="7">
    <source>
        <dbReference type="SAM" id="MobiDB-lite"/>
    </source>
</evidence>
<evidence type="ECO:0000313" key="10">
    <source>
        <dbReference type="Proteomes" id="UP001458880"/>
    </source>
</evidence>
<evidence type="ECO:0000256" key="4">
    <source>
        <dbReference type="ARBA" id="ARBA00022889"/>
    </source>
</evidence>
<proteinExistence type="inferred from homology"/>
<dbReference type="Proteomes" id="UP001458880">
    <property type="component" value="Unassembled WGS sequence"/>
</dbReference>
<gene>
    <name evidence="9" type="ORF">QE152_g40788</name>
</gene>
<dbReference type="AlphaFoldDB" id="A0AAW1HFE8"/>
<dbReference type="GO" id="GO:0007155">
    <property type="term" value="P:cell adhesion"/>
    <property type="evidence" value="ECO:0007669"/>
    <property type="project" value="UniProtKB-KW"/>
</dbReference>
<evidence type="ECO:0000256" key="3">
    <source>
        <dbReference type="ARBA" id="ARBA00022692"/>
    </source>
</evidence>
<protein>
    <submittedName>
        <fullName evidence="9">Ninjurin</fullName>
    </submittedName>
</protein>
<keyword evidence="6 8" id="KW-0472">Membrane</keyword>
<dbReference type="GO" id="GO:0016020">
    <property type="term" value="C:membrane"/>
    <property type="evidence" value="ECO:0007669"/>
    <property type="project" value="UniProtKB-SubCell"/>
</dbReference>
<dbReference type="GO" id="GO:0042246">
    <property type="term" value="P:tissue regeneration"/>
    <property type="evidence" value="ECO:0007669"/>
    <property type="project" value="InterPro"/>
</dbReference>
<accession>A0AAW1HFE8</accession>
<dbReference type="PANTHER" id="PTHR12316">
    <property type="entry name" value="NINJURIN-RELATED"/>
    <property type="match status" value="1"/>
</dbReference>
<comment type="similarity">
    <text evidence="2">Belongs to the ninjurin family.</text>
</comment>
<evidence type="ECO:0000256" key="6">
    <source>
        <dbReference type="ARBA" id="ARBA00023136"/>
    </source>
</evidence>
<organism evidence="9 10">
    <name type="scientific">Popillia japonica</name>
    <name type="common">Japanese beetle</name>
    <dbReference type="NCBI Taxonomy" id="7064"/>
    <lineage>
        <taxon>Eukaryota</taxon>
        <taxon>Metazoa</taxon>
        <taxon>Ecdysozoa</taxon>
        <taxon>Arthropoda</taxon>
        <taxon>Hexapoda</taxon>
        <taxon>Insecta</taxon>
        <taxon>Pterygota</taxon>
        <taxon>Neoptera</taxon>
        <taxon>Endopterygota</taxon>
        <taxon>Coleoptera</taxon>
        <taxon>Polyphaga</taxon>
        <taxon>Scarabaeiformia</taxon>
        <taxon>Scarabaeidae</taxon>
        <taxon>Rutelinae</taxon>
        <taxon>Popillia</taxon>
    </lineage>
</organism>
<keyword evidence="10" id="KW-1185">Reference proteome</keyword>